<keyword evidence="2" id="KW-1185">Reference proteome</keyword>
<dbReference type="AlphaFoldDB" id="A0A512IDK9"/>
<dbReference type="Proteomes" id="UP000321103">
    <property type="component" value="Unassembled WGS sequence"/>
</dbReference>
<comment type="caution">
    <text evidence="1">The sequence shown here is derived from an EMBL/GenBank/DDBJ whole genome shotgun (WGS) entry which is preliminary data.</text>
</comment>
<proteinExistence type="predicted"/>
<evidence type="ECO:0000313" key="2">
    <source>
        <dbReference type="Proteomes" id="UP000321103"/>
    </source>
</evidence>
<organism evidence="1 2">
    <name type="scientific">Kocuria turfanensis</name>
    <dbReference type="NCBI Taxonomy" id="388357"/>
    <lineage>
        <taxon>Bacteria</taxon>
        <taxon>Bacillati</taxon>
        <taxon>Actinomycetota</taxon>
        <taxon>Actinomycetes</taxon>
        <taxon>Micrococcales</taxon>
        <taxon>Micrococcaceae</taxon>
        <taxon>Kocuria</taxon>
    </lineage>
</organism>
<protein>
    <submittedName>
        <fullName evidence="1">Uncharacterized protein</fullName>
    </submittedName>
</protein>
<sequence length="65" mass="6788">MTSATTTIASTIQIHGSIGRSSSVDAGSLWCGILTLTCQPGGLCYPSVQHRRPVLSITVDARRTG</sequence>
<reference evidence="1 2" key="1">
    <citation type="submission" date="2019-07" db="EMBL/GenBank/DDBJ databases">
        <title>Whole genome shotgun sequence of Kocuria turfanensis NBRC 107627.</title>
        <authorList>
            <person name="Hosoyama A."/>
            <person name="Uohara A."/>
            <person name="Ohji S."/>
            <person name="Ichikawa N."/>
        </authorList>
    </citation>
    <scope>NUCLEOTIDE SEQUENCE [LARGE SCALE GENOMIC DNA]</scope>
    <source>
        <strain evidence="1 2">NBRC 107627</strain>
    </source>
</reference>
<evidence type="ECO:0000313" key="1">
    <source>
        <dbReference type="EMBL" id="GEO95786.1"/>
    </source>
</evidence>
<accession>A0A512IDK9</accession>
<name>A0A512IDK9_9MICC</name>
<gene>
    <name evidence="1" type="ORF">KTU01_19090</name>
</gene>
<dbReference type="EMBL" id="BJZS01000051">
    <property type="protein sequence ID" value="GEO95786.1"/>
    <property type="molecule type" value="Genomic_DNA"/>
</dbReference>